<dbReference type="EMBL" id="JBHMEC010000020">
    <property type="protein sequence ID" value="MFB9150958.1"/>
    <property type="molecule type" value="Genomic_DNA"/>
</dbReference>
<protein>
    <submittedName>
        <fullName evidence="2">Uncharacterized protein</fullName>
    </submittedName>
</protein>
<keyword evidence="3" id="KW-1185">Reference proteome</keyword>
<name>A0ABV5I398_9RHOB</name>
<evidence type="ECO:0000256" key="1">
    <source>
        <dbReference type="SAM" id="MobiDB-lite"/>
    </source>
</evidence>
<comment type="caution">
    <text evidence="2">The sequence shown here is derived from an EMBL/GenBank/DDBJ whole genome shotgun (WGS) entry which is preliminary data.</text>
</comment>
<proteinExistence type="predicted"/>
<dbReference type="Proteomes" id="UP001589670">
    <property type="component" value="Unassembled WGS sequence"/>
</dbReference>
<dbReference type="RefSeq" id="WP_377070520.1">
    <property type="nucleotide sequence ID" value="NZ_JBHMEC010000020.1"/>
</dbReference>
<sequence length="53" mass="5957">MTREPEHPNHSPEEQHVTDAALALARLFARQAAGDMQQLASEQSDERADEQDQ</sequence>
<evidence type="ECO:0000313" key="3">
    <source>
        <dbReference type="Proteomes" id="UP001589670"/>
    </source>
</evidence>
<organism evidence="2 3">
    <name type="scientific">Roseovarius ramblicola</name>
    <dbReference type="NCBI Taxonomy" id="2022336"/>
    <lineage>
        <taxon>Bacteria</taxon>
        <taxon>Pseudomonadati</taxon>
        <taxon>Pseudomonadota</taxon>
        <taxon>Alphaproteobacteria</taxon>
        <taxon>Rhodobacterales</taxon>
        <taxon>Roseobacteraceae</taxon>
        <taxon>Roseovarius</taxon>
    </lineage>
</organism>
<gene>
    <name evidence="2" type="ORF">ACFFU4_14480</name>
</gene>
<evidence type="ECO:0000313" key="2">
    <source>
        <dbReference type="EMBL" id="MFB9150958.1"/>
    </source>
</evidence>
<feature type="region of interest" description="Disordered" evidence="1">
    <location>
        <begin position="33"/>
        <end position="53"/>
    </location>
</feature>
<accession>A0ABV5I398</accession>
<reference evidence="2 3" key="1">
    <citation type="submission" date="2024-09" db="EMBL/GenBank/DDBJ databases">
        <authorList>
            <person name="Sun Q."/>
            <person name="Mori K."/>
        </authorList>
    </citation>
    <scope>NUCLEOTIDE SEQUENCE [LARGE SCALE GENOMIC DNA]</scope>
    <source>
        <strain evidence="2 3">CECT 9424</strain>
    </source>
</reference>